<sequence length="133" mass="14880">MTERKRPRLFSDDDATTPETAGADPLRDLSDFRPGRRHADDPRATRDLVRPVAEESGFRSRDPRNWADDTPRPRGRPPGPPTVAVSLRVNVRTAALLDQIAADREWTKTRTFERAVAALERLLAEGVDPKTLG</sequence>
<feature type="compositionally biased region" description="Basic and acidic residues" evidence="1">
    <location>
        <begin position="25"/>
        <end position="72"/>
    </location>
</feature>
<evidence type="ECO:0008006" key="4">
    <source>
        <dbReference type="Google" id="ProtNLM"/>
    </source>
</evidence>
<proteinExistence type="predicted"/>
<reference evidence="3" key="1">
    <citation type="journal article" date="2019" name="Int. J. Syst. Evol. Microbiol.">
        <title>The Global Catalogue of Microorganisms (GCM) 10K type strain sequencing project: providing services to taxonomists for standard genome sequencing and annotation.</title>
        <authorList>
            <consortium name="The Broad Institute Genomics Platform"/>
            <consortium name="The Broad Institute Genome Sequencing Center for Infectious Disease"/>
            <person name="Wu L."/>
            <person name="Ma J."/>
        </authorList>
    </citation>
    <scope>NUCLEOTIDE SEQUENCE [LARGE SCALE GENOMIC DNA]</scope>
    <source>
        <strain evidence="3">CGMCC 1.10188</strain>
    </source>
</reference>
<dbReference type="EMBL" id="BMDZ01000004">
    <property type="protein sequence ID" value="GGB28345.1"/>
    <property type="molecule type" value="Genomic_DNA"/>
</dbReference>
<gene>
    <name evidence="2" type="ORF">GCM10011505_07050</name>
</gene>
<evidence type="ECO:0000313" key="2">
    <source>
        <dbReference type="EMBL" id="GGB28345.1"/>
    </source>
</evidence>
<protein>
    <recommendedName>
        <fullName evidence="4">Ribbon-helix-helix protein CopG domain-containing protein</fullName>
    </recommendedName>
</protein>
<feature type="region of interest" description="Disordered" evidence="1">
    <location>
        <begin position="1"/>
        <end position="84"/>
    </location>
</feature>
<accession>A0ABQ1I8Y8</accession>
<comment type="caution">
    <text evidence="2">The sequence shown here is derived from an EMBL/GenBank/DDBJ whole genome shotgun (WGS) entry which is preliminary data.</text>
</comment>
<dbReference type="Proteomes" id="UP000603352">
    <property type="component" value="Unassembled WGS sequence"/>
</dbReference>
<dbReference type="RefSeq" id="WP_188574934.1">
    <property type="nucleotide sequence ID" value="NZ_BMDZ01000004.1"/>
</dbReference>
<name>A0ABQ1I8Y8_9PROT</name>
<evidence type="ECO:0000313" key="3">
    <source>
        <dbReference type="Proteomes" id="UP000603352"/>
    </source>
</evidence>
<organism evidence="2 3">
    <name type="scientific">Tistrella bauzanensis</name>
    <dbReference type="NCBI Taxonomy" id="657419"/>
    <lineage>
        <taxon>Bacteria</taxon>
        <taxon>Pseudomonadati</taxon>
        <taxon>Pseudomonadota</taxon>
        <taxon>Alphaproteobacteria</taxon>
        <taxon>Geminicoccales</taxon>
        <taxon>Geminicoccaceae</taxon>
        <taxon>Tistrella</taxon>
    </lineage>
</organism>
<keyword evidence="3" id="KW-1185">Reference proteome</keyword>
<evidence type="ECO:0000256" key="1">
    <source>
        <dbReference type="SAM" id="MobiDB-lite"/>
    </source>
</evidence>